<feature type="active site" description="Proton acceptor" evidence="7">
    <location>
        <position position="83"/>
    </location>
</feature>
<name>A0A944MFH1_9GAMM</name>
<gene>
    <name evidence="8" type="ORF">KME65_18190</name>
</gene>
<feature type="active site" description="Schiff-base intermediate with substrate" evidence="7">
    <location>
        <position position="25"/>
    </location>
</feature>
<evidence type="ECO:0000256" key="3">
    <source>
        <dbReference type="ARBA" id="ARBA00023239"/>
    </source>
</evidence>
<dbReference type="GO" id="GO:0016829">
    <property type="term" value="F:lyase activity"/>
    <property type="evidence" value="ECO:0007669"/>
    <property type="project" value="UniProtKB-KW"/>
</dbReference>
<comment type="caution">
    <text evidence="8">The sequence shown here is derived from an EMBL/GenBank/DDBJ whole genome shotgun (WGS) entry which is preliminary data.</text>
</comment>
<dbReference type="EC" id="4.2.3.153" evidence="2"/>
<evidence type="ECO:0000256" key="5">
    <source>
        <dbReference type="ARBA" id="ARBA00032523"/>
    </source>
</evidence>
<protein>
    <recommendedName>
        <fullName evidence="2">(5-formylfuran-3-yl)methyl phosphate synthase</fullName>
        <ecNumber evidence="2">4.2.3.153</ecNumber>
    </recommendedName>
    <alternativeName>
        <fullName evidence="5">4-(hydroxymethyl)-2-furancarboxaldehyde-phosphate synthase</fullName>
    </alternativeName>
</protein>
<dbReference type="Pfam" id="PF04476">
    <property type="entry name" value="4HFCP_synth"/>
    <property type="match status" value="1"/>
</dbReference>
<evidence type="ECO:0000256" key="2">
    <source>
        <dbReference type="ARBA" id="ARBA00012553"/>
    </source>
</evidence>
<comment type="function">
    <text evidence="1">Catalyzes the formation of 4-(hydroxymethyl)-2-furancarboxaldehyde phosphate (4-HFC-P) from two molecules of glyceraldehyde-3-P (GA-3-P).</text>
</comment>
<evidence type="ECO:0000313" key="9">
    <source>
        <dbReference type="Proteomes" id="UP000770889"/>
    </source>
</evidence>
<dbReference type="InterPro" id="IPR011060">
    <property type="entry name" value="RibuloseP-bd_barrel"/>
</dbReference>
<dbReference type="PIRSF" id="PIRSF015957">
    <property type="entry name" value="UCP015957"/>
    <property type="match status" value="1"/>
</dbReference>
<dbReference type="SUPFAM" id="SSF51366">
    <property type="entry name" value="Ribulose-phoshate binding barrel"/>
    <property type="match status" value="1"/>
</dbReference>
<proteinExistence type="predicted"/>
<evidence type="ECO:0000256" key="1">
    <source>
        <dbReference type="ARBA" id="ARBA00003810"/>
    </source>
</evidence>
<accession>A0A944MFH1</accession>
<dbReference type="Proteomes" id="UP000770889">
    <property type="component" value="Unassembled WGS sequence"/>
</dbReference>
<keyword evidence="4" id="KW-0704">Schiff base</keyword>
<evidence type="ECO:0000313" key="8">
    <source>
        <dbReference type="EMBL" id="MBT2990893.1"/>
    </source>
</evidence>
<dbReference type="AlphaFoldDB" id="A0A944MFH1"/>
<organism evidence="8 9">
    <name type="scientific">Candidatus Thiodiazotropha taylori</name>
    <dbReference type="NCBI Taxonomy" id="2792791"/>
    <lineage>
        <taxon>Bacteria</taxon>
        <taxon>Pseudomonadati</taxon>
        <taxon>Pseudomonadota</taxon>
        <taxon>Gammaproteobacteria</taxon>
        <taxon>Chromatiales</taxon>
        <taxon>Sedimenticolaceae</taxon>
        <taxon>Candidatus Thiodiazotropha</taxon>
    </lineage>
</organism>
<dbReference type="InterPro" id="IPR007565">
    <property type="entry name" value="4HFCP_synth"/>
</dbReference>
<evidence type="ECO:0000256" key="4">
    <source>
        <dbReference type="ARBA" id="ARBA00023270"/>
    </source>
</evidence>
<dbReference type="EMBL" id="JAHHGM010000023">
    <property type="protein sequence ID" value="MBT2990893.1"/>
    <property type="molecule type" value="Genomic_DNA"/>
</dbReference>
<keyword evidence="3" id="KW-0456">Lyase</keyword>
<evidence type="ECO:0000256" key="7">
    <source>
        <dbReference type="PIRSR" id="PIRSR015957-1"/>
    </source>
</evidence>
<evidence type="ECO:0000256" key="6">
    <source>
        <dbReference type="ARBA" id="ARBA00047628"/>
    </source>
</evidence>
<sequence length="231" mass="24380">MLASVVDERELELAIDAGVDIIDLKNPRTGALGALSLAQIHNLAARCAGRCPVSATVGDLPAEPLQLTTAIRETAGSGVDYIKVGFFSDDNLTACLRAIAGLGEEYAVVAVLFADLDPPLARVGEFAAAGFRGIMLDTAGKGGGGLLQRIELTRLEDFVAEARALGMLNGLAGSLQREDIPRLIPLAPDYLGFRGALCERSERIARIARHRLLEVREAFTLSDGQAGQTVA</sequence>
<comment type="catalytic activity">
    <reaction evidence="6">
        <text>2 D-glyceraldehyde 3-phosphate = 4-(hydroxymethyl)-2-furancarboxaldehyde phosphate + phosphate + 2 H2O</text>
        <dbReference type="Rhea" id="RHEA:43536"/>
        <dbReference type="ChEBI" id="CHEBI:15377"/>
        <dbReference type="ChEBI" id="CHEBI:43474"/>
        <dbReference type="ChEBI" id="CHEBI:59776"/>
        <dbReference type="ChEBI" id="CHEBI:83407"/>
        <dbReference type="EC" id="4.2.3.153"/>
    </reaction>
</comment>
<reference evidence="8 9" key="1">
    <citation type="submission" date="2021-05" db="EMBL/GenBank/DDBJ databases">
        <title>Genetic and Functional Diversity in Clade A Lucinid endosymbionts from the Bahamas.</title>
        <authorList>
            <person name="Giani N.M."/>
            <person name="Engel A.S."/>
            <person name="Campbell B.J."/>
        </authorList>
    </citation>
    <scope>NUCLEOTIDE SEQUENCE [LARGE SCALE GENOMIC DNA]</scope>
    <source>
        <strain evidence="8">LUC16012Gg_MoonRockCtena</strain>
    </source>
</reference>